<feature type="transmembrane region" description="Helical" evidence="1">
    <location>
        <begin position="21"/>
        <end position="39"/>
    </location>
</feature>
<reference evidence="3" key="1">
    <citation type="submission" date="2011-06" db="EMBL/GenBank/DDBJ databases">
        <title>Complete genome sequence of Paenibacillus mucilaginosus KNP414.</title>
        <authorList>
            <person name="Wang J."/>
            <person name="Hu S."/>
            <person name="Hu X."/>
            <person name="Zhang B."/>
            <person name="Dong D."/>
            <person name="Zhang S."/>
            <person name="Zhao K."/>
            <person name="Wu D."/>
        </authorList>
    </citation>
    <scope>NUCLEOTIDE SEQUENCE [LARGE SCALE GENOMIC DNA]</scope>
    <source>
        <strain evidence="3">KNP414</strain>
    </source>
</reference>
<keyword evidence="1" id="KW-1133">Transmembrane helix</keyword>
<dbReference type="PANTHER" id="PTHR40076:SF1">
    <property type="entry name" value="MEMBRANE PROTEIN"/>
    <property type="match status" value="1"/>
</dbReference>
<evidence type="ECO:0000256" key="1">
    <source>
        <dbReference type="SAM" id="Phobius"/>
    </source>
</evidence>
<accession>F8FHB0</accession>
<dbReference type="Pfam" id="PF06161">
    <property type="entry name" value="DUF975"/>
    <property type="match status" value="1"/>
</dbReference>
<keyword evidence="1" id="KW-0812">Transmembrane</keyword>
<dbReference type="InterPro" id="IPR010380">
    <property type="entry name" value="DUF975"/>
</dbReference>
<dbReference type="RefSeq" id="WP_013914974.1">
    <property type="nucleotide sequence ID" value="NC_015690.1"/>
</dbReference>
<dbReference type="Proteomes" id="UP000006620">
    <property type="component" value="Chromosome"/>
</dbReference>
<name>F8FHB0_PAEMK</name>
<evidence type="ECO:0000313" key="2">
    <source>
        <dbReference type="EMBL" id="AEI39812.1"/>
    </source>
</evidence>
<organism evidence="2 3">
    <name type="scientific">Paenibacillus mucilaginosus (strain KNP414)</name>
    <dbReference type="NCBI Taxonomy" id="1036673"/>
    <lineage>
        <taxon>Bacteria</taxon>
        <taxon>Bacillati</taxon>
        <taxon>Bacillota</taxon>
        <taxon>Bacilli</taxon>
        <taxon>Bacillales</taxon>
        <taxon>Paenibacillaceae</taxon>
        <taxon>Paenibacillus</taxon>
    </lineage>
</organism>
<reference evidence="2 3" key="2">
    <citation type="journal article" date="2013" name="Genome Announc.">
        <title>Genome Sequence of Growth-Improving Paenibacillus mucilaginosus Strain KNP414.</title>
        <authorList>
            <person name="Lu J.J."/>
            <person name="Wang J.F."/>
            <person name="Hu X.F."/>
        </authorList>
    </citation>
    <scope>NUCLEOTIDE SEQUENCE [LARGE SCALE GENOMIC DNA]</scope>
    <source>
        <strain evidence="2 3">KNP414</strain>
    </source>
</reference>
<dbReference type="AlphaFoldDB" id="F8FHB0"/>
<dbReference type="EMBL" id="CP002869">
    <property type="protein sequence ID" value="AEI39812.1"/>
    <property type="molecule type" value="Genomic_DNA"/>
</dbReference>
<proteinExistence type="predicted"/>
<feature type="transmembrane region" description="Helical" evidence="1">
    <location>
        <begin position="101"/>
        <end position="124"/>
    </location>
</feature>
<evidence type="ECO:0000313" key="3">
    <source>
        <dbReference type="Proteomes" id="UP000006620"/>
    </source>
</evidence>
<dbReference type="KEGG" id="pms:KNP414_01247"/>
<feature type="transmembrane region" description="Helical" evidence="1">
    <location>
        <begin position="151"/>
        <end position="176"/>
    </location>
</feature>
<evidence type="ECO:0008006" key="4">
    <source>
        <dbReference type="Google" id="ProtNLM"/>
    </source>
</evidence>
<dbReference type="PATRIC" id="fig|1036673.3.peg.1081"/>
<dbReference type="HOGENOM" id="CLU_045673_3_1_9"/>
<sequence>MEGIASITELKTRALEQLRGNWFKAAVVTLIVVGLSLLVSEIPKVGSLISLLISGPISWGSAYFFLRLRRGEGASIEDILQGFVRFVPALVLYLLTTLFVLLWMLLLIVPGIVAALSYSMAYYIRIDEPELSAMEALRRSKEMMKGHRWRFFVLGLSFIGWILLAVVTAGIGFLWVGPYMSVTSANFYTNLKASQIHG</sequence>
<dbReference type="PANTHER" id="PTHR40076">
    <property type="entry name" value="MEMBRANE PROTEIN-RELATED"/>
    <property type="match status" value="1"/>
</dbReference>
<keyword evidence="1" id="KW-0472">Membrane</keyword>
<gene>
    <name evidence="2" type="ordered locus">KNP414_01247</name>
</gene>
<protein>
    <recommendedName>
        <fullName evidence="4">Integral membrane protein</fullName>
    </recommendedName>
</protein>